<reference evidence="5 6" key="1">
    <citation type="submission" date="2018-01" db="EMBL/GenBank/DDBJ databases">
        <title>Genomic Encyclopedia of Type Strains, Phase III (KMG-III): the genomes of soil and plant-associated and newly described type strains.</title>
        <authorList>
            <person name="Whitman W."/>
        </authorList>
    </citation>
    <scope>NUCLEOTIDE SEQUENCE [LARGE SCALE GENOMIC DNA]</scope>
    <source>
        <strain evidence="5 6">1131</strain>
    </source>
</reference>
<dbReference type="OrthoDB" id="8454901at2"/>
<dbReference type="InterPro" id="IPR004089">
    <property type="entry name" value="MCPsignal_dom"/>
</dbReference>
<keyword evidence="6" id="KW-1185">Reference proteome</keyword>
<dbReference type="GO" id="GO:0020037">
    <property type="term" value="F:heme binding"/>
    <property type="evidence" value="ECO:0007669"/>
    <property type="project" value="InterPro"/>
</dbReference>
<gene>
    <name evidence="5" type="ORF">CYD53_103420</name>
</gene>
<evidence type="ECO:0000256" key="3">
    <source>
        <dbReference type="SAM" id="MobiDB-lite"/>
    </source>
</evidence>
<dbReference type="Pfam" id="PF00015">
    <property type="entry name" value="MCPsignal"/>
    <property type="match status" value="1"/>
</dbReference>
<dbReference type="PANTHER" id="PTHR32089">
    <property type="entry name" value="METHYL-ACCEPTING CHEMOTAXIS PROTEIN MCPB"/>
    <property type="match status" value="1"/>
</dbReference>
<dbReference type="AlphaFoldDB" id="A0A2S4MHT5"/>
<dbReference type="GO" id="GO:0016020">
    <property type="term" value="C:membrane"/>
    <property type="evidence" value="ECO:0007669"/>
    <property type="project" value="InterPro"/>
</dbReference>
<dbReference type="PANTHER" id="PTHR32089:SF112">
    <property type="entry name" value="LYSOZYME-LIKE PROTEIN-RELATED"/>
    <property type="match status" value="1"/>
</dbReference>
<dbReference type="GO" id="GO:0007165">
    <property type="term" value="P:signal transduction"/>
    <property type="evidence" value="ECO:0007669"/>
    <property type="project" value="UniProtKB-KW"/>
</dbReference>
<dbReference type="Gene3D" id="1.10.287.950">
    <property type="entry name" value="Methyl-accepting chemotaxis protein"/>
    <property type="match status" value="1"/>
</dbReference>
<dbReference type="GO" id="GO:0019825">
    <property type="term" value="F:oxygen binding"/>
    <property type="evidence" value="ECO:0007669"/>
    <property type="project" value="InterPro"/>
</dbReference>
<protein>
    <submittedName>
        <fullName evidence="5">Methyl-accepting chemotaxis protein</fullName>
    </submittedName>
</protein>
<comment type="caution">
    <text evidence="5">The sequence shown here is derived from an EMBL/GenBank/DDBJ whole genome shotgun (WGS) entry which is preliminary data.</text>
</comment>
<proteinExistence type="predicted"/>
<feature type="domain" description="Methyl-accepting transducer" evidence="4">
    <location>
        <begin position="204"/>
        <end position="444"/>
    </location>
</feature>
<dbReference type="RefSeq" id="WP_146055845.1">
    <property type="nucleotide sequence ID" value="NZ_PQFZ01000003.1"/>
</dbReference>
<evidence type="ECO:0000256" key="2">
    <source>
        <dbReference type="PROSITE-ProRule" id="PRU00284"/>
    </source>
</evidence>
<evidence type="ECO:0000313" key="6">
    <source>
        <dbReference type="Proteomes" id="UP000236919"/>
    </source>
</evidence>
<dbReference type="SUPFAM" id="SSF58104">
    <property type="entry name" value="Methyl-accepting chemotaxis protein (MCP) signaling domain"/>
    <property type="match status" value="1"/>
</dbReference>
<dbReference type="Gene3D" id="1.10.490.10">
    <property type="entry name" value="Globins"/>
    <property type="match status" value="1"/>
</dbReference>
<accession>A0A2S4MHT5</accession>
<sequence>MPIGAIRNEPLRKLPRSLCLSIQPSGRPVTALIEIVRHEIDKRLPAFGLDSKTRSLLRRLKPVVEKNIERLCYLDYARALVVHADKAPDISTRMDEMVACASSHFSVLFAANFDEEYVASVVRFRNIEIESSLGARSRLSIAMRLLEPIALVLARENRFSPAGMARDMEIVGRVFTLDINTTIALEQQKLSDDSAARQMRLTEGAADFQTKMRELNQAVYDSSDRFLKSADRASQMSEAAAHETAEVSSAARRTRESAAVTASATEELSMAAAEIGSTMERNRDIAVRGVADALRLSANVESLGAGANQIGSVVGLIAAIAAQTNLLALNAAIEAARAGAAGRGFAVIAGEVKALAGQTELATRDIAAQITALQAIANGSILAVKSISATIREMETEMRSISELASKQSAATALIYGDAAEVSTIAEGTMTSAGIVKNAVGILHETTGQARDLAKQLRSTSVELDSDIGDFVGWLAVT</sequence>
<dbReference type="InterPro" id="IPR012292">
    <property type="entry name" value="Globin/Proto"/>
</dbReference>
<feature type="region of interest" description="Disordered" evidence="3">
    <location>
        <begin position="233"/>
        <end position="253"/>
    </location>
</feature>
<dbReference type="PROSITE" id="PS50111">
    <property type="entry name" value="CHEMOTAXIS_TRANSDUC_2"/>
    <property type="match status" value="1"/>
</dbReference>
<name>A0A2S4MHT5_9HYPH</name>
<evidence type="ECO:0000259" key="4">
    <source>
        <dbReference type="PROSITE" id="PS50111"/>
    </source>
</evidence>
<organism evidence="5 6">
    <name type="scientific">Bosea psychrotolerans</name>
    <dbReference type="NCBI Taxonomy" id="1871628"/>
    <lineage>
        <taxon>Bacteria</taxon>
        <taxon>Pseudomonadati</taxon>
        <taxon>Pseudomonadota</taxon>
        <taxon>Alphaproteobacteria</taxon>
        <taxon>Hyphomicrobiales</taxon>
        <taxon>Boseaceae</taxon>
        <taxon>Bosea</taxon>
    </lineage>
</organism>
<dbReference type="SMART" id="SM00283">
    <property type="entry name" value="MA"/>
    <property type="match status" value="1"/>
</dbReference>
<dbReference type="Proteomes" id="UP000236919">
    <property type="component" value="Unassembled WGS sequence"/>
</dbReference>
<evidence type="ECO:0000313" key="5">
    <source>
        <dbReference type="EMBL" id="POR54316.1"/>
    </source>
</evidence>
<dbReference type="EMBL" id="PQFZ01000003">
    <property type="protein sequence ID" value="POR54316.1"/>
    <property type="molecule type" value="Genomic_DNA"/>
</dbReference>
<keyword evidence="1 2" id="KW-0807">Transducer</keyword>
<evidence type="ECO:0000256" key="1">
    <source>
        <dbReference type="ARBA" id="ARBA00023224"/>
    </source>
</evidence>